<comment type="caution">
    <text evidence="18">The sequence shown here is derived from an EMBL/GenBank/DDBJ whole genome shotgun (WGS) entry which is preliminary data.</text>
</comment>
<feature type="region of interest" description="Disordered" evidence="16">
    <location>
        <begin position="1"/>
        <end position="26"/>
    </location>
</feature>
<evidence type="ECO:0000256" key="5">
    <source>
        <dbReference type="ARBA" id="ARBA00022448"/>
    </source>
</evidence>
<accession>A0A9P9FXI1</accession>
<dbReference type="InterPro" id="IPR011992">
    <property type="entry name" value="EF-hand-dom_pair"/>
</dbReference>
<dbReference type="SUPFAM" id="SSF103506">
    <property type="entry name" value="Mitochondrial carrier"/>
    <property type="match status" value="1"/>
</dbReference>
<dbReference type="GO" id="GO:0005743">
    <property type="term" value="C:mitochondrial inner membrane"/>
    <property type="evidence" value="ECO:0007669"/>
    <property type="project" value="UniProtKB-SubCell"/>
</dbReference>
<dbReference type="PROSITE" id="PS00018">
    <property type="entry name" value="EF_HAND_1"/>
    <property type="match status" value="2"/>
</dbReference>
<evidence type="ECO:0000256" key="4">
    <source>
        <dbReference type="ARBA" id="ARBA00021935"/>
    </source>
</evidence>
<gene>
    <name evidence="18" type="ORF">BKA55DRAFT_531597</name>
</gene>
<dbReference type="OrthoDB" id="270584at2759"/>
<dbReference type="PROSITE" id="PS50222">
    <property type="entry name" value="EF_HAND_2"/>
    <property type="match status" value="3"/>
</dbReference>
<keyword evidence="10" id="KW-0106">Calcium</keyword>
<comment type="similarity">
    <text evidence="3 15">Belongs to the mitochondrial carrier (TC 2.A.29) family.</text>
</comment>
<dbReference type="PRINTS" id="PR00926">
    <property type="entry name" value="MITOCARRIER"/>
</dbReference>
<keyword evidence="9" id="KW-0999">Mitochondrion inner membrane</keyword>
<dbReference type="PROSITE" id="PS50920">
    <property type="entry name" value="SOLCAR"/>
    <property type="match status" value="2"/>
</dbReference>
<dbReference type="GO" id="GO:0005509">
    <property type="term" value="F:calcium ion binding"/>
    <property type="evidence" value="ECO:0007669"/>
    <property type="project" value="InterPro"/>
</dbReference>
<dbReference type="AlphaFoldDB" id="A0A9P9FXI1"/>
<keyword evidence="12" id="KW-0496">Mitochondrion</keyword>
<keyword evidence="11" id="KW-1133">Transmembrane helix</keyword>
<dbReference type="InterPro" id="IPR002048">
    <property type="entry name" value="EF_hand_dom"/>
</dbReference>
<organism evidence="18 19">
    <name type="scientific">Fusarium redolens</name>
    <dbReference type="NCBI Taxonomy" id="48865"/>
    <lineage>
        <taxon>Eukaryota</taxon>
        <taxon>Fungi</taxon>
        <taxon>Dikarya</taxon>
        <taxon>Ascomycota</taxon>
        <taxon>Pezizomycotina</taxon>
        <taxon>Sordariomycetes</taxon>
        <taxon>Hypocreomycetidae</taxon>
        <taxon>Hypocreales</taxon>
        <taxon>Nectriaceae</taxon>
        <taxon>Fusarium</taxon>
        <taxon>Fusarium redolens species complex</taxon>
    </lineage>
</organism>
<evidence type="ECO:0000256" key="16">
    <source>
        <dbReference type="SAM" id="MobiDB-lite"/>
    </source>
</evidence>
<dbReference type="Gene3D" id="1.10.238.10">
    <property type="entry name" value="EF-hand"/>
    <property type="match status" value="1"/>
</dbReference>
<feature type="repeat" description="Solcar" evidence="14">
    <location>
        <begin position="334"/>
        <end position="423"/>
    </location>
</feature>
<dbReference type="CDD" id="cd00051">
    <property type="entry name" value="EFh"/>
    <property type="match status" value="2"/>
</dbReference>
<dbReference type="InterPro" id="IPR023395">
    <property type="entry name" value="MCP_dom_sf"/>
</dbReference>
<dbReference type="PANTHER" id="PTHR24089">
    <property type="entry name" value="SOLUTE CARRIER FAMILY 25"/>
    <property type="match status" value="1"/>
</dbReference>
<dbReference type="FunFam" id="1.50.40.10:FF:000016">
    <property type="entry name" value="Solute carrier family 25 member 23"/>
    <property type="match status" value="1"/>
</dbReference>
<evidence type="ECO:0000256" key="3">
    <source>
        <dbReference type="ARBA" id="ARBA00006375"/>
    </source>
</evidence>
<reference evidence="18" key="1">
    <citation type="journal article" date="2021" name="Nat. Commun.">
        <title>Genetic determinants of endophytism in the Arabidopsis root mycobiome.</title>
        <authorList>
            <person name="Mesny F."/>
            <person name="Miyauchi S."/>
            <person name="Thiergart T."/>
            <person name="Pickel B."/>
            <person name="Atanasova L."/>
            <person name="Karlsson M."/>
            <person name="Huettel B."/>
            <person name="Barry K.W."/>
            <person name="Haridas S."/>
            <person name="Chen C."/>
            <person name="Bauer D."/>
            <person name="Andreopoulos W."/>
            <person name="Pangilinan J."/>
            <person name="LaButti K."/>
            <person name="Riley R."/>
            <person name="Lipzen A."/>
            <person name="Clum A."/>
            <person name="Drula E."/>
            <person name="Henrissat B."/>
            <person name="Kohler A."/>
            <person name="Grigoriev I.V."/>
            <person name="Martin F.M."/>
            <person name="Hacquard S."/>
        </authorList>
    </citation>
    <scope>NUCLEOTIDE SEQUENCE</scope>
    <source>
        <strain evidence="18">MPI-CAGE-AT-0023</strain>
    </source>
</reference>
<dbReference type="Pfam" id="PF00153">
    <property type="entry name" value="Mito_carr"/>
    <property type="match status" value="3"/>
</dbReference>
<evidence type="ECO:0000256" key="1">
    <source>
        <dbReference type="ARBA" id="ARBA00002238"/>
    </source>
</evidence>
<dbReference type="Pfam" id="PF13499">
    <property type="entry name" value="EF-hand_7"/>
    <property type="match status" value="1"/>
</dbReference>
<dbReference type="Proteomes" id="UP000720189">
    <property type="component" value="Unassembled WGS sequence"/>
</dbReference>
<comment type="function">
    <text evidence="1">Mitochondrial transporter that mediates uptake of thiamine pyrophosphate (ThPP) into mitochondria.</text>
</comment>
<proteinExistence type="inferred from homology"/>
<keyword evidence="6 14" id="KW-0812">Transmembrane</keyword>
<evidence type="ECO:0000313" key="19">
    <source>
        <dbReference type="Proteomes" id="UP000720189"/>
    </source>
</evidence>
<evidence type="ECO:0000313" key="18">
    <source>
        <dbReference type="EMBL" id="KAH7200981.1"/>
    </source>
</evidence>
<protein>
    <recommendedName>
        <fullName evidence="4">Mitochondrial thiamine pyrophosphate carrier 1</fullName>
    </recommendedName>
</protein>
<keyword evidence="7" id="KW-0479">Metal-binding</keyword>
<comment type="subcellular location">
    <subcellularLocation>
        <location evidence="2">Mitochondrion inner membrane</location>
        <topology evidence="2">Multi-pass membrane protein</topology>
    </subcellularLocation>
</comment>
<keyword evidence="19" id="KW-1185">Reference proteome</keyword>
<dbReference type="GeneID" id="70219188"/>
<dbReference type="SUPFAM" id="SSF47473">
    <property type="entry name" value="EF-hand"/>
    <property type="match status" value="1"/>
</dbReference>
<evidence type="ECO:0000256" key="9">
    <source>
        <dbReference type="ARBA" id="ARBA00022792"/>
    </source>
</evidence>
<evidence type="ECO:0000256" key="2">
    <source>
        <dbReference type="ARBA" id="ARBA00004448"/>
    </source>
</evidence>
<dbReference type="RefSeq" id="XP_046040626.1">
    <property type="nucleotide sequence ID" value="XM_046189234.1"/>
</dbReference>
<keyword evidence="13 14" id="KW-0472">Membrane</keyword>
<sequence length="535" mass="59654">MERDNEENLVLEQKETQTEPDSGPEQIWRKLGLQGKEEADAESLRKGLRLIDHPLGNADKRLIGLVQAMDRNGDGKIQYEEFKVFVQEAEQQLKLLFESIDRDRDGLLGRADLQAAFREAGLSVPTRWLTEFFNEADFNCDGYISLEEWLDFLLFMPAYDPSSPLRAVLTFYLAIVTLQPSYILYDAANDLRDVLLLPQAESPPRKLELTVIVPDPSYFIAGAFSGAASRTITAPLDRLQVHLLIDTRTQNTLLGNILKTGKFWSSLKRPCNPISEGIKDLYRIGGLRTFLSHGVGNGLNVIKIGPETAVRFGCYELANRVLAHLEGHDNAREISPISKFFAGGIAGVTAQCSVYPIDTLKFRMQCETVQHGPWGRALLKRTLRTTHAKGGFHAWYRGLSLGLVGRFPYSAIDMVTYEMLKDAYKAHAARRLGVETDDVVPGNSATGVIGASSGSFAATAVYPLNVLRTRLQAEGTCLHPRLYTGLWDVTRRTFKTEGVRGFFKGLTPNLARFAPALSITMITYEHMKRLLGIWG</sequence>
<keyword evidence="5 15" id="KW-0813">Transport</keyword>
<evidence type="ECO:0000256" key="7">
    <source>
        <dbReference type="ARBA" id="ARBA00022723"/>
    </source>
</evidence>
<feature type="repeat" description="Solcar" evidence="14">
    <location>
        <begin position="441"/>
        <end position="530"/>
    </location>
</feature>
<evidence type="ECO:0000256" key="6">
    <source>
        <dbReference type="ARBA" id="ARBA00022692"/>
    </source>
</evidence>
<dbReference type="Gene3D" id="1.50.40.10">
    <property type="entry name" value="Mitochondrial carrier domain"/>
    <property type="match status" value="1"/>
</dbReference>
<keyword evidence="8" id="KW-0677">Repeat</keyword>
<dbReference type="GO" id="GO:0055085">
    <property type="term" value="P:transmembrane transport"/>
    <property type="evidence" value="ECO:0007669"/>
    <property type="project" value="InterPro"/>
</dbReference>
<evidence type="ECO:0000256" key="13">
    <source>
        <dbReference type="ARBA" id="ARBA00023136"/>
    </source>
</evidence>
<evidence type="ECO:0000256" key="8">
    <source>
        <dbReference type="ARBA" id="ARBA00022737"/>
    </source>
</evidence>
<dbReference type="InterPro" id="IPR018108">
    <property type="entry name" value="MCP_transmembrane"/>
</dbReference>
<dbReference type="InterPro" id="IPR002067">
    <property type="entry name" value="MCP"/>
</dbReference>
<feature type="domain" description="EF-hand" evidence="17">
    <location>
        <begin position="88"/>
        <end position="123"/>
    </location>
</feature>
<evidence type="ECO:0000256" key="11">
    <source>
        <dbReference type="ARBA" id="ARBA00022989"/>
    </source>
</evidence>
<dbReference type="EMBL" id="JAGMUX010000058">
    <property type="protein sequence ID" value="KAH7200981.1"/>
    <property type="molecule type" value="Genomic_DNA"/>
</dbReference>
<evidence type="ECO:0000256" key="10">
    <source>
        <dbReference type="ARBA" id="ARBA00022837"/>
    </source>
</evidence>
<evidence type="ECO:0000256" key="15">
    <source>
        <dbReference type="RuleBase" id="RU000488"/>
    </source>
</evidence>
<evidence type="ECO:0000256" key="14">
    <source>
        <dbReference type="PROSITE-ProRule" id="PRU00282"/>
    </source>
</evidence>
<feature type="domain" description="EF-hand" evidence="17">
    <location>
        <begin position="57"/>
        <end position="87"/>
    </location>
</feature>
<evidence type="ECO:0000259" key="17">
    <source>
        <dbReference type="PROSITE" id="PS50222"/>
    </source>
</evidence>
<dbReference type="Pfam" id="PF13202">
    <property type="entry name" value="EF-hand_5"/>
    <property type="match status" value="1"/>
</dbReference>
<dbReference type="SMART" id="SM00054">
    <property type="entry name" value="EFh"/>
    <property type="match status" value="3"/>
</dbReference>
<dbReference type="InterPro" id="IPR018247">
    <property type="entry name" value="EF_Hand_1_Ca_BS"/>
</dbReference>
<evidence type="ECO:0000256" key="12">
    <source>
        <dbReference type="ARBA" id="ARBA00023128"/>
    </source>
</evidence>
<name>A0A9P9FXI1_FUSRE</name>
<feature type="domain" description="EF-hand" evidence="17">
    <location>
        <begin position="124"/>
        <end position="159"/>
    </location>
</feature>